<dbReference type="EMBL" id="CP028923">
    <property type="protein sequence ID" value="QCK16853.1"/>
    <property type="molecule type" value="Genomic_DNA"/>
</dbReference>
<dbReference type="InterPro" id="IPR001342">
    <property type="entry name" value="HDH_cat"/>
</dbReference>
<keyword evidence="6 12" id="KW-0791">Threonine biosynthesis</keyword>
<dbReference type="InterPro" id="IPR019811">
    <property type="entry name" value="HDH_CS"/>
</dbReference>
<keyword evidence="5 12" id="KW-0028">Amino-acid biosynthesis</keyword>
<name>A0A4D7JPZ7_9BACT</name>
<comment type="pathway">
    <text evidence="3 12">Amino-acid biosynthesis; L-methionine biosynthesis via de novo pathway; L-homoserine from L-aspartate: step 3/3.</text>
</comment>
<keyword evidence="16" id="KW-1185">Reference proteome</keyword>
<evidence type="ECO:0000256" key="7">
    <source>
        <dbReference type="ARBA" id="ARBA00022857"/>
    </source>
</evidence>
<dbReference type="GO" id="GO:0009090">
    <property type="term" value="P:homoserine biosynthetic process"/>
    <property type="evidence" value="ECO:0007669"/>
    <property type="project" value="UniProtKB-ARBA"/>
</dbReference>
<evidence type="ECO:0000313" key="15">
    <source>
        <dbReference type="EMBL" id="QCK16853.1"/>
    </source>
</evidence>
<evidence type="ECO:0000256" key="6">
    <source>
        <dbReference type="ARBA" id="ARBA00022697"/>
    </source>
</evidence>
<evidence type="ECO:0000256" key="5">
    <source>
        <dbReference type="ARBA" id="ARBA00022605"/>
    </source>
</evidence>
<comment type="catalytic activity">
    <reaction evidence="11">
        <text>L-homoserine + NAD(+) = L-aspartate 4-semialdehyde + NADH + H(+)</text>
        <dbReference type="Rhea" id="RHEA:15757"/>
        <dbReference type="ChEBI" id="CHEBI:15378"/>
        <dbReference type="ChEBI" id="CHEBI:57476"/>
        <dbReference type="ChEBI" id="CHEBI:57540"/>
        <dbReference type="ChEBI" id="CHEBI:57945"/>
        <dbReference type="ChEBI" id="CHEBI:537519"/>
        <dbReference type="EC" id="1.1.1.3"/>
    </reaction>
    <physiologicalReaction direction="right-to-left" evidence="11">
        <dbReference type="Rhea" id="RHEA:15759"/>
    </physiologicalReaction>
</comment>
<gene>
    <name evidence="15" type="ORF">DCC35_19990</name>
</gene>
<dbReference type="FunFam" id="3.30.360.10:FF:000006">
    <property type="entry name" value="Bifunctional aspartokinase/homoserine dehydrogenase"/>
    <property type="match status" value="1"/>
</dbReference>
<feature type="domain" description="Homoserine dehydrogenase catalytic" evidence="14">
    <location>
        <begin position="2"/>
        <end position="178"/>
    </location>
</feature>
<comment type="catalytic activity">
    <reaction evidence="10">
        <text>L-homoserine + NADP(+) = L-aspartate 4-semialdehyde + NADPH + H(+)</text>
        <dbReference type="Rhea" id="RHEA:15761"/>
        <dbReference type="ChEBI" id="CHEBI:15378"/>
        <dbReference type="ChEBI" id="CHEBI:57476"/>
        <dbReference type="ChEBI" id="CHEBI:57783"/>
        <dbReference type="ChEBI" id="CHEBI:58349"/>
        <dbReference type="ChEBI" id="CHEBI:537519"/>
        <dbReference type="EC" id="1.1.1.3"/>
    </reaction>
    <physiologicalReaction direction="right-to-left" evidence="10">
        <dbReference type="Rhea" id="RHEA:15763"/>
    </physiologicalReaction>
</comment>
<evidence type="ECO:0000256" key="12">
    <source>
        <dbReference type="RuleBase" id="RU000579"/>
    </source>
</evidence>
<organism evidence="15 16">
    <name type="scientific">Mangrovivirga cuniculi</name>
    <dbReference type="NCBI Taxonomy" id="2715131"/>
    <lineage>
        <taxon>Bacteria</taxon>
        <taxon>Pseudomonadati</taxon>
        <taxon>Bacteroidota</taxon>
        <taxon>Cytophagia</taxon>
        <taxon>Cytophagales</taxon>
        <taxon>Mangrovivirgaceae</taxon>
        <taxon>Mangrovivirga</taxon>
    </lineage>
</organism>
<evidence type="ECO:0000256" key="13">
    <source>
        <dbReference type="RuleBase" id="RU004171"/>
    </source>
</evidence>
<dbReference type="EC" id="1.1.1.3" evidence="4 12"/>
<evidence type="ECO:0000259" key="14">
    <source>
        <dbReference type="Pfam" id="PF00742"/>
    </source>
</evidence>
<dbReference type="PROSITE" id="PS01042">
    <property type="entry name" value="HOMOSER_DHGENASE"/>
    <property type="match status" value="1"/>
</dbReference>
<evidence type="ECO:0000256" key="3">
    <source>
        <dbReference type="ARBA" id="ARBA00005062"/>
    </source>
</evidence>
<evidence type="ECO:0000256" key="4">
    <source>
        <dbReference type="ARBA" id="ARBA00013213"/>
    </source>
</evidence>
<dbReference type="GO" id="GO:0009088">
    <property type="term" value="P:threonine biosynthetic process"/>
    <property type="evidence" value="ECO:0007669"/>
    <property type="project" value="UniProtKB-UniPathway"/>
</dbReference>
<dbReference type="Proteomes" id="UP000298616">
    <property type="component" value="Chromosome"/>
</dbReference>
<comment type="pathway">
    <text evidence="2 12">Amino-acid biosynthesis; L-threonine biosynthesis; L-threonine from L-aspartate: step 3/5.</text>
</comment>
<dbReference type="GO" id="GO:0009089">
    <property type="term" value="P:lysine biosynthetic process via diaminopimelate"/>
    <property type="evidence" value="ECO:0007669"/>
    <property type="project" value="UniProtKB-ARBA"/>
</dbReference>
<keyword evidence="9 12" id="KW-0486">Methionine biosynthesis</keyword>
<dbReference type="PANTHER" id="PTHR43070:SF5">
    <property type="entry name" value="HOMOSERINE DEHYDROGENASE"/>
    <property type="match status" value="1"/>
</dbReference>
<reference evidence="15 16" key="1">
    <citation type="submission" date="2018-04" db="EMBL/GenBank/DDBJ databases">
        <title>Complete genome uncultured novel isolate.</title>
        <authorList>
            <person name="Merlino G."/>
        </authorList>
    </citation>
    <scope>NUCLEOTIDE SEQUENCE [LARGE SCALE GENOMIC DNA]</scope>
    <source>
        <strain evidence="16">R1DC9</strain>
    </source>
</reference>
<dbReference type="UniPathway" id="UPA00051">
    <property type="reaction ID" value="UER00465"/>
</dbReference>
<dbReference type="KEGG" id="fpf:DCC35_19990"/>
<evidence type="ECO:0000256" key="11">
    <source>
        <dbReference type="ARBA" id="ARBA00049031"/>
    </source>
</evidence>
<protein>
    <recommendedName>
        <fullName evidence="4 12">Homoserine dehydrogenase</fullName>
        <ecNumber evidence="4 12">1.1.1.3</ecNumber>
    </recommendedName>
</protein>
<evidence type="ECO:0000256" key="2">
    <source>
        <dbReference type="ARBA" id="ARBA00005056"/>
    </source>
</evidence>
<comment type="cofactor">
    <cofactor evidence="1">
        <name>a metal cation</name>
        <dbReference type="ChEBI" id="CHEBI:25213"/>
    </cofactor>
</comment>
<dbReference type="OrthoDB" id="9799110at2"/>
<dbReference type="InterPro" id="IPR011147">
    <property type="entry name" value="Bifunc_Aspkin/hSer_DH"/>
</dbReference>
<sequence length="184" mass="20705">MFSGSLSYLFNNFSENQSLFSEVLLKARELGYTEPDPREDLDGMDVARKLLILAREIGLESEMDDVEIQNLIPEALQNEDDFDSFLQHKEELDIHYKKLKSSLKENEVLRYIGDLDVEKHQLNVKLIKVDKNSPLGGIKNADSIFEIYTSGYGDHPLIIQGAGAGAEVTARGVYTDILKIGNQL</sequence>
<evidence type="ECO:0000256" key="8">
    <source>
        <dbReference type="ARBA" id="ARBA00023002"/>
    </source>
</evidence>
<evidence type="ECO:0000256" key="1">
    <source>
        <dbReference type="ARBA" id="ARBA00001920"/>
    </source>
</evidence>
<evidence type="ECO:0000256" key="10">
    <source>
        <dbReference type="ARBA" id="ARBA00048841"/>
    </source>
</evidence>
<keyword evidence="8 12" id="KW-0560">Oxidoreductase</keyword>
<dbReference type="Gene3D" id="3.30.360.10">
    <property type="entry name" value="Dihydrodipicolinate Reductase, domain 2"/>
    <property type="match status" value="1"/>
</dbReference>
<dbReference type="SUPFAM" id="SSF55347">
    <property type="entry name" value="Glyceraldehyde-3-phosphate dehydrogenase-like, C-terminal domain"/>
    <property type="match status" value="1"/>
</dbReference>
<dbReference type="Pfam" id="PF00742">
    <property type="entry name" value="Homoserine_dh"/>
    <property type="match status" value="1"/>
</dbReference>
<dbReference type="PANTHER" id="PTHR43070">
    <property type="match status" value="1"/>
</dbReference>
<accession>A0A4D7JPZ7</accession>
<evidence type="ECO:0000313" key="16">
    <source>
        <dbReference type="Proteomes" id="UP000298616"/>
    </source>
</evidence>
<keyword evidence="7 12" id="KW-0521">NADP</keyword>
<comment type="similarity">
    <text evidence="13">Belongs to the homoserine dehydrogenase family.</text>
</comment>
<dbReference type="Gene3D" id="3.40.50.720">
    <property type="entry name" value="NAD(P)-binding Rossmann-like Domain"/>
    <property type="match status" value="1"/>
</dbReference>
<dbReference type="UniPathway" id="UPA00050">
    <property type="reaction ID" value="UER00063"/>
</dbReference>
<dbReference type="GO" id="GO:0004412">
    <property type="term" value="F:homoserine dehydrogenase activity"/>
    <property type="evidence" value="ECO:0007669"/>
    <property type="project" value="UniProtKB-EC"/>
</dbReference>
<evidence type="ECO:0000256" key="9">
    <source>
        <dbReference type="ARBA" id="ARBA00023167"/>
    </source>
</evidence>
<proteinExistence type="inferred from homology"/>
<dbReference type="GO" id="GO:0009086">
    <property type="term" value="P:methionine biosynthetic process"/>
    <property type="evidence" value="ECO:0007669"/>
    <property type="project" value="UniProtKB-KW"/>
</dbReference>
<dbReference type="AlphaFoldDB" id="A0A4D7JPZ7"/>